<dbReference type="PANTHER" id="PTHR33577">
    <property type="entry name" value="STERIGMATOCYSTIN BIOSYNTHESIS PEROXIDASE STCC-RELATED"/>
    <property type="match status" value="1"/>
</dbReference>
<protein>
    <recommendedName>
        <fullName evidence="9">Heme haloperoxidase family profile domain-containing protein</fullName>
    </recommendedName>
</protein>
<dbReference type="OrthoDB" id="407298at2759"/>
<reference evidence="10 11" key="1">
    <citation type="journal article" date="2020" name="Genomics">
        <title>Complete, high-quality genomes from long-read metagenomic sequencing of two wolf lichen thalli reveals enigmatic genome architecture.</title>
        <authorList>
            <person name="McKenzie S.K."/>
            <person name="Walston R.F."/>
            <person name="Allen J.L."/>
        </authorList>
    </citation>
    <scope>NUCLEOTIDE SEQUENCE [LARGE SCALE GENOMIC DNA]</scope>
    <source>
        <strain evidence="10">WasteWater2</strain>
    </source>
</reference>
<dbReference type="GO" id="GO:0046872">
    <property type="term" value="F:metal ion binding"/>
    <property type="evidence" value="ECO:0007669"/>
    <property type="project" value="UniProtKB-KW"/>
</dbReference>
<comment type="caution">
    <text evidence="10">The sequence shown here is derived from an EMBL/GenBank/DDBJ whole genome shotgun (WGS) entry which is preliminary data.</text>
</comment>
<dbReference type="SUPFAM" id="SSF47571">
    <property type="entry name" value="Cloroperoxidase"/>
    <property type="match status" value="1"/>
</dbReference>
<comment type="cofactor">
    <cofactor evidence="1">
        <name>heme b</name>
        <dbReference type="ChEBI" id="CHEBI:60344"/>
    </cofactor>
</comment>
<dbReference type="EMBL" id="JACCJC010000117">
    <property type="protein sequence ID" value="KAF6224568.1"/>
    <property type="molecule type" value="Genomic_DNA"/>
</dbReference>
<keyword evidence="5" id="KW-0560">Oxidoreductase</keyword>
<feature type="domain" description="Heme haloperoxidase family profile" evidence="9">
    <location>
        <begin position="85"/>
        <end position="337"/>
    </location>
</feature>
<evidence type="ECO:0000256" key="1">
    <source>
        <dbReference type="ARBA" id="ARBA00001970"/>
    </source>
</evidence>
<keyword evidence="2" id="KW-0575">Peroxidase</keyword>
<organism evidence="10 11">
    <name type="scientific">Letharia columbiana</name>
    <dbReference type="NCBI Taxonomy" id="112416"/>
    <lineage>
        <taxon>Eukaryota</taxon>
        <taxon>Fungi</taxon>
        <taxon>Dikarya</taxon>
        <taxon>Ascomycota</taxon>
        <taxon>Pezizomycotina</taxon>
        <taxon>Lecanoromycetes</taxon>
        <taxon>OSLEUM clade</taxon>
        <taxon>Lecanoromycetidae</taxon>
        <taxon>Lecanorales</taxon>
        <taxon>Lecanorineae</taxon>
        <taxon>Parmeliaceae</taxon>
        <taxon>Letharia</taxon>
    </lineage>
</organism>
<dbReference type="InterPro" id="IPR036851">
    <property type="entry name" value="Chloroperoxidase-like_sf"/>
</dbReference>
<dbReference type="Proteomes" id="UP000578531">
    <property type="component" value="Unassembled WGS sequence"/>
</dbReference>
<dbReference type="Pfam" id="PF01328">
    <property type="entry name" value="Peroxidase_2"/>
    <property type="match status" value="1"/>
</dbReference>
<dbReference type="GeneID" id="59294640"/>
<dbReference type="AlphaFoldDB" id="A0A8H6FE69"/>
<feature type="chain" id="PRO_5033986150" description="Heme haloperoxidase family profile domain-containing protein" evidence="8">
    <location>
        <begin position="18"/>
        <end position="428"/>
    </location>
</feature>
<keyword evidence="3" id="KW-0349">Heme</keyword>
<comment type="similarity">
    <text evidence="7">Belongs to the chloroperoxidase family.</text>
</comment>
<feature type="signal peptide" evidence="8">
    <location>
        <begin position="1"/>
        <end position="17"/>
    </location>
</feature>
<dbReference type="RefSeq" id="XP_037158266.1">
    <property type="nucleotide sequence ID" value="XM_037314837.1"/>
</dbReference>
<gene>
    <name evidence="10" type="ORF">HO173_013008</name>
</gene>
<accession>A0A8H6FE69</accession>
<dbReference type="Gene3D" id="1.10.489.10">
    <property type="entry name" value="Chloroperoxidase-like"/>
    <property type="match status" value="1"/>
</dbReference>
<evidence type="ECO:0000256" key="2">
    <source>
        <dbReference type="ARBA" id="ARBA00022559"/>
    </source>
</evidence>
<keyword evidence="6" id="KW-0408">Iron</keyword>
<evidence type="ECO:0000256" key="6">
    <source>
        <dbReference type="ARBA" id="ARBA00023004"/>
    </source>
</evidence>
<dbReference type="GO" id="GO:0004601">
    <property type="term" value="F:peroxidase activity"/>
    <property type="evidence" value="ECO:0007669"/>
    <property type="project" value="UniProtKB-KW"/>
</dbReference>
<evidence type="ECO:0000256" key="5">
    <source>
        <dbReference type="ARBA" id="ARBA00023002"/>
    </source>
</evidence>
<proteinExistence type="inferred from homology"/>
<evidence type="ECO:0000259" key="9">
    <source>
        <dbReference type="PROSITE" id="PS51405"/>
    </source>
</evidence>
<name>A0A8H6FE69_9LECA</name>
<evidence type="ECO:0000256" key="8">
    <source>
        <dbReference type="SAM" id="SignalP"/>
    </source>
</evidence>
<keyword evidence="8" id="KW-0732">Signal</keyword>
<dbReference type="InterPro" id="IPR000028">
    <property type="entry name" value="Chloroperoxidase"/>
</dbReference>
<dbReference type="PANTHER" id="PTHR33577:SF15">
    <property type="entry name" value="HEME HALOPEROXIDASE FAMILY PROFILE DOMAIN-CONTAINING PROTEIN"/>
    <property type="match status" value="1"/>
</dbReference>
<evidence type="ECO:0000256" key="3">
    <source>
        <dbReference type="ARBA" id="ARBA00022617"/>
    </source>
</evidence>
<sequence>MSGLFLLAIMVVPNVIAFPWVAGMSGVRSVSEIEAQLAKRQSTCPFNANHVPAAPATSKFPYAGAINGLPSTRPGNFQVPANGDTAHAFVAPGPNDIRGPCPGLNTAANHNFISHDGVTTFTELLDAQQNIYNVGYDLAVLLAVLGVGLDGDPITEKMSIGCDATSRTSLTGSLLGAEGGLDSHNKFEGDASLTRADFFFGDDHTFNETYFAELTALAYKGGDKTDVINSYSFNQTVVAQHQFNRYQNSKATNPNFFFGPKAILLYGAASFLYELFPSHGPDGAPGFLDLGSFYGTTNPNANGNVVFNNTEHVPINPTGGPGWFSRTNPYNISALVLQVVDLYTAHPVLFGGNVGVGNFDALNFGAISKGQLSLSPQDVTCLLYQLATDDVPDSLSSLLTLPSEILNFTTSKLNPIFENSGCTLASPL</sequence>
<evidence type="ECO:0000256" key="7">
    <source>
        <dbReference type="ARBA" id="ARBA00025795"/>
    </source>
</evidence>
<keyword evidence="4" id="KW-0479">Metal-binding</keyword>
<evidence type="ECO:0000313" key="11">
    <source>
        <dbReference type="Proteomes" id="UP000578531"/>
    </source>
</evidence>
<evidence type="ECO:0000313" key="10">
    <source>
        <dbReference type="EMBL" id="KAF6224568.1"/>
    </source>
</evidence>
<keyword evidence="11" id="KW-1185">Reference proteome</keyword>
<dbReference type="PROSITE" id="PS51405">
    <property type="entry name" value="HEME_HALOPEROXIDASE"/>
    <property type="match status" value="1"/>
</dbReference>
<evidence type="ECO:0000256" key="4">
    <source>
        <dbReference type="ARBA" id="ARBA00022723"/>
    </source>
</evidence>